<proteinExistence type="predicted"/>
<evidence type="ECO:0000313" key="4">
    <source>
        <dbReference type="Proteomes" id="UP000619260"/>
    </source>
</evidence>
<evidence type="ECO:0000256" key="1">
    <source>
        <dbReference type="SAM" id="Phobius"/>
    </source>
</evidence>
<dbReference type="EMBL" id="BOPF01000021">
    <property type="protein sequence ID" value="GIJ48551.1"/>
    <property type="molecule type" value="Genomic_DNA"/>
</dbReference>
<feature type="transmembrane region" description="Helical" evidence="1">
    <location>
        <begin position="335"/>
        <end position="355"/>
    </location>
</feature>
<feature type="signal peptide" evidence="2">
    <location>
        <begin position="1"/>
        <end position="21"/>
    </location>
</feature>
<keyword evidence="4" id="KW-1185">Reference proteome</keyword>
<feature type="chain" id="PRO_5038711411" description="DUF11 domain-containing protein" evidence="2">
    <location>
        <begin position="22"/>
        <end position="360"/>
    </location>
</feature>
<organism evidence="3 4">
    <name type="scientific">Virgisporangium aliadipatigenens</name>
    <dbReference type="NCBI Taxonomy" id="741659"/>
    <lineage>
        <taxon>Bacteria</taxon>
        <taxon>Bacillati</taxon>
        <taxon>Actinomycetota</taxon>
        <taxon>Actinomycetes</taxon>
        <taxon>Micromonosporales</taxon>
        <taxon>Micromonosporaceae</taxon>
        <taxon>Virgisporangium</taxon>
    </lineage>
</organism>
<accession>A0A8J4DSV6</accession>
<evidence type="ECO:0008006" key="5">
    <source>
        <dbReference type="Google" id="ProtNLM"/>
    </source>
</evidence>
<gene>
    <name evidence="3" type="ORF">Val02_54370</name>
</gene>
<dbReference type="Proteomes" id="UP000619260">
    <property type="component" value="Unassembled WGS sequence"/>
</dbReference>
<reference evidence="3" key="1">
    <citation type="submission" date="2021-01" db="EMBL/GenBank/DDBJ databases">
        <title>Whole genome shotgun sequence of Virgisporangium aliadipatigenens NBRC 105644.</title>
        <authorList>
            <person name="Komaki H."/>
            <person name="Tamura T."/>
        </authorList>
    </citation>
    <scope>NUCLEOTIDE SEQUENCE</scope>
    <source>
        <strain evidence="3">NBRC 105644</strain>
    </source>
</reference>
<sequence length="360" mass="36730">MRSVPVSLLLILFCLVGGAPAAAEPTPTPSPSPTAPPPVVPTVEAADIAVDPGYWQGTTERFALRITIGNPSDEDAITTTDVILPPDVTRVDATPAAGCTVAGLSFTCPLAAGAKVALEVTVGIASGAWRQPQRGRVRTTARVVGDLTPGVAEDTYAVSFPPGPPTPGIGLEVNDPVLRENGRDTVELEVRLHNSGAVPARGVVEVRPPAGVSVATVPSVCTARDRTVSGERCELGRIPADQQLLLVFGLTVPAAARSAAELLGSVQATLTPAVQDGLTVQSEFHIRIPEPAASVTPGDEGDGPVAAAAEGARGANRLPDSGPIATAPVSRTLSIIPLLTAVAGAFTILVVLSLIRRRSG</sequence>
<dbReference type="AlphaFoldDB" id="A0A8J4DSV6"/>
<keyword evidence="1" id="KW-0472">Membrane</keyword>
<comment type="caution">
    <text evidence="3">The sequence shown here is derived from an EMBL/GenBank/DDBJ whole genome shotgun (WGS) entry which is preliminary data.</text>
</comment>
<keyword evidence="1" id="KW-1133">Transmembrane helix</keyword>
<evidence type="ECO:0000256" key="2">
    <source>
        <dbReference type="SAM" id="SignalP"/>
    </source>
</evidence>
<keyword evidence="2" id="KW-0732">Signal</keyword>
<keyword evidence="1" id="KW-0812">Transmembrane</keyword>
<protein>
    <recommendedName>
        <fullName evidence="5">DUF11 domain-containing protein</fullName>
    </recommendedName>
</protein>
<evidence type="ECO:0000313" key="3">
    <source>
        <dbReference type="EMBL" id="GIJ48551.1"/>
    </source>
</evidence>
<name>A0A8J4DSV6_9ACTN</name>